<dbReference type="PANTHER" id="PTHR12526">
    <property type="entry name" value="GLYCOSYLTRANSFERASE"/>
    <property type="match status" value="1"/>
</dbReference>
<feature type="domain" description="Glycosyl transferase family 1" evidence="1">
    <location>
        <begin position="206"/>
        <end position="342"/>
    </location>
</feature>
<dbReference type="Proteomes" id="UP000295292">
    <property type="component" value="Unassembled WGS sequence"/>
</dbReference>
<dbReference type="Gene3D" id="3.40.50.2000">
    <property type="entry name" value="Glycogen Phosphorylase B"/>
    <property type="match status" value="2"/>
</dbReference>
<dbReference type="OrthoDB" id="798298at2"/>
<dbReference type="CDD" id="cd03811">
    <property type="entry name" value="GT4_GT28_WabH-like"/>
    <property type="match status" value="1"/>
</dbReference>
<dbReference type="SUPFAM" id="SSF53756">
    <property type="entry name" value="UDP-Glycosyltransferase/glycogen phosphorylase"/>
    <property type="match status" value="1"/>
</dbReference>
<name>A0A4R6WEG1_9SPHI</name>
<protein>
    <submittedName>
        <fullName evidence="2">Glycosyltransferase involved in cell wall biosynthesis</fullName>
    </submittedName>
</protein>
<organism evidence="2 3">
    <name type="scientific">Sphingobacterium yanglingense</name>
    <dbReference type="NCBI Taxonomy" id="1437280"/>
    <lineage>
        <taxon>Bacteria</taxon>
        <taxon>Pseudomonadati</taxon>
        <taxon>Bacteroidota</taxon>
        <taxon>Sphingobacteriia</taxon>
        <taxon>Sphingobacteriales</taxon>
        <taxon>Sphingobacteriaceae</taxon>
        <taxon>Sphingobacterium</taxon>
    </lineage>
</organism>
<gene>
    <name evidence="2" type="ORF">CLV99_2990</name>
</gene>
<evidence type="ECO:0000313" key="2">
    <source>
        <dbReference type="EMBL" id="TDQ76403.1"/>
    </source>
</evidence>
<keyword evidence="3" id="KW-1185">Reference proteome</keyword>
<accession>A0A4R6WEG1</accession>
<evidence type="ECO:0000259" key="1">
    <source>
        <dbReference type="Pfam" id="PF00534"/>
    </source>
</evidence>
<dbReference type="InterPro" id="IPR001296">
    <property type="entry name" value="Glyco_trans_1"/>
</dbReference>
<dbReference type="EMBL" id="SNYV01000015">
    <property type="protein sequence ID" value="TDQ76403.1"/>
    <property type="molecule type" value="Genomic_DNA"/>
</dbReference>
<dbReference type="PANTHER" id="PTHR12526:SF627">
    <property type="entry name" value="D-RHAMNOSYLTRANSFERASE WBPZ"/>
    <property type="match status" value="1"/>
</dbReference>
<keyword evidence="2" id="KW-0808">Transferase</keyword>
<comment type="caution">
    <text evidence="2">The sequence shown here is derived from an EMBL/GenBank/DDBJ whole genome shotgun (WGS) entry which is preliminary data.</text>
</comment>
<dbReference type="Pfam" id="PF00534">
    <property type="entry name" value="Glycos_transf_1"/>
    <property type="match status" value="1"/>
</dbReference>
<proteinExistence type="predicted"/>
<reference evidence="2 3" key="1">
    <citation type="submission" date="2019-03" db="EMBL/GenBank/DDBJ databases">
        <title>Genomic Encyclopedia of Archaeal and Bacterial Type Strains, Phase II (KMG-II): from individual species to whole genera.</title>
        <authorList>
            <person name="Goeker M."/>
        </authorList>
    </citation>
    <scope>NUCLEOTIDE SEQUENCE [LARGE SCALE GENOMIC DNA]</scope>
    <source>
        <strain evidence="2 3">DSM 28353</strain>
    </source>
</reference>
<evidence type="ECO:0000313" key="3">
    <source>
        <dbReference type="Proteomes" id="UP000295292"/>
    </source>
</evidence>
<sequence length="379" mass="43107">MPYWHIMLVEKCDYFQRMDTVSNRLLFVSMSDTAGGAENILRMVAEVTNSPLIFLKHVFDSRLFIPKKQEVKHLTQGTLLIGFLKLVKELYPYRKDYTIISTHPYLNSYLGLLKRVGYLKSNLIVRECTSVFTRYTGLKKLSYQIAYKLGYPAVNLIVCQTGIMRNQLLAQNKFIPDDKAVIIENPIDLNHILRNAEAPIDESLRDSEFICSAGRLIPEKGFSILIRAFEKIARQHENLKLLILGEGKERKNLHTLIKDTALQERVVLMGHVDNPIPYYKKAKLCVVSSIKEGFPNVLLEMMAVNDSVVSTLCAGGIERIPSIFKVEPNNINSLTSAIGFAIAAYPNQKDNGKQDYLKDRSPEQFINSILEEVHRVNSL</sequence>
<dbReference type="AlphaFoldDB" id="A0A4R6WEG1"/>
<dbReference type="GO" id="GO:0016757">
    <property type="term" value="F:glycosyltransferase activity"/>
    <property type="evidence" value="ECO:0007669"/>
    <property type="project" value="InterPro"/>
</dbReference>